<feature type="domain" description="FYVE-type" evidence="6">
    <location>
        <begin position="144"/>
        <end position="203"/>
    </location>
</feature>
<comment type="caution">
    <text evidence="7">The sequence shown here is derived from an EMBL/GenBank/DDBJ whole genome shotgun (WGS) entry which is preliminary data.</text>
</comment>
<dbReference type="Proteomes" id="UP000235965">
    <property type="component" value="Unassembled WGS sequence"/>
</dbReference>
<protein>
    <recommendedName>
        <fullName evidence="6">FYVE-type domain-containing protein</fullName>
    </recommendedName>
</protein>
<dbReference type="FunFam" id="3.30.40.10:FF:000084">
    <property type="entry name" value="Zinc finger, FYVE domain-containing 9b"/>
    <property type="match status" value="1"/>
</dbReference>
<evidence type="ECO:0000259" key="6">
    <source>
        <dbReference type="PROSITE" id="PS50178"/>
    </source>
</evidence>
<keyword evidence="1" id="KW-0479">Metal-binding</keyword>
<dbReference type="PROSITE" id="PS50178">
    <property type="entry name" value="ZF_FYVE"/>
    <property type="match status" value="1"/>
</dbReference>
<dbReference type="SUPFAM" id="SSF57903">
    <property type="entry name" value="FYVE/PHD zinc finger"/>
    <property type="match status" value="1"/>
</dbReference>
<dbReference type="PANTHER" id="PTHR46319">
    <property type="entry name" value="ZINC FINGER FYVE DOMAIN-CONTAINING PROTEIN"/>
    <property type="match status" value="1"/>
</dbReference>
<dbReference type="InterPro" id="IPR013083">
    <property type="entry name" value="Znf_RING/FYVE/PHD"/>
</dbReference>
<evidence type="ECO:0000313" key="7">
    <source>
        <dbReference type="EMBL" id="PNF19406.1"/>
    </source>
</evidence>
<gene>
    <name evidence="7" type="ORF">B7P43_G03637</name>
</gene>
<keyword evidence="2 4" id="KW-0863">Zinc-finger</keyword>
<feature type="compositionally biased region" description="Acidic residues" evidence="5">
    <location>
        <begin position="50"/>
        <end position="59"/>
    </location>
</feature>
<dbReference type="Gene3D" id="3.30.40.10">
    <property type="entry name" value="Zinc/RING finger domain, C3HC4 (zinc finger)"/>
    <property type="match status" value="1"/>
</dbReference>
<dbReference type="PANTHER" id="PTHR46319:SF3">
    <property type="entry name" value="ZINC FINGER FYVE DOMAIN-CONTAINING PROTEIN"/>
    <property type="match status" value="1"/>
</dbReference>
<evidence type="ECO:0000256" key="2">
    <source>
        <dbReference type="ARBA" id="ARBA00022771"/>
    </source>
</evidence>
<dbReference type="GO" id="GO:0016197">
    <property type="term" value="P:endosomal transport"/>
    <property type="evidence" value="ECO:0007669"/>
    <property type="project" value="TreeGrafter"/>
</dbReference>
<dbReference type="AlphaFoldDB" id="A0A2J7PSX2"/>
<organism evidence="7 8">
    <name type="scientific">Cryptotermes secundus</name>
    <dbReference type="NCBI Taxonomy" id="105785"/>
    <lineage>
        <taxon>Eukaryota</taxon>
        <taxon>Metazoa</taxon>
        <taxon>Ecdysozoa</taxon>
        <taxon>Arthropoda</taxon>
        <taxon>Hexapoda</taxon>
        <taxon>Insecta</taxon>
        <taxon>Pterygota</taxon>
        <taxon>Neoptera</taxon>
        <taxon>Polyneoptera</taxon>
        <taxon>Dictyoptera</taxon>
        <taxon>Blattodea</taxon>
        <taxon>Blattoidea</taxon>
        <taxon>Termitoidae</taxon>
        <taxon>Kalotermitidae</taxon>
        <taxon>Cryptotermitinae</taxon>
        <taxon>Cryptotermes</taxon>
    </lineage>
</organism>
<evidence type="ECO:0000256" key="3">
    <source>
        <dbReference type="ARBA" id="ARBA00022833"/>
    </source>
</evidence>
<evidence type="ECO:0000256" key="1">
    <source>
        <dbReference type="ARBA" id="ARBA00022723"/>
    </source>
</evidence>
<dbReference type="SMART" id="SM00064">
    <property type="entry name" value="FYVE"/>
    <property type="match status" value="1"/>
</dbReference>
<keyword evidence="8" id="KW-1185">Reference proteome</keyword>
<reference evidence="7 8" key="1">
    <citation type="submission" date="2017-12" db="EMBL/GenBank/DDBJ databases">
        <title>Hemimetabolous genomes reveal molecular basis of termite eusociality.</title>
        <authorList>
            <person name="Harrison M.C."/>
            <person name="Jongepier E."/>
            <person name="Robertson H.M."/>
            <person name="Arning N."/>
            <person name="Bitard-Feildel T."/>
            <person name="Chao H."/>
            <person name="Childers C.P."/>
            <person name="Dinh H."/>
            <person name="Doddapaneni H."/>
            <person name="Dugan S."/>
            <person name="Gowin J."/>
            <person name="Greiner C."/>
            <person name="Han Y."/>
            <person name="Hu H."/>
            <person name="Hughes D.S.T."/>
            <person name="Huylmans A.-K."/>
            <person name="Kemena C."/>
            <person name="Kremer L.P.M."/>
            <person name="Lee S.L."/>
            <person name="Lopez-Ezquerra A."/>
            <person name="Mallet L."/>
            <person name="Monroy-Kuhn J.M."/>
            <person name="Moser A."/>
            <person name="Murali S.C."/>
            <person name="Muzny D.M."/>
            <person name="Otani S."/>
            <person name="Piulachs M.-D."/>
            <person name="Poelchau M."/>
            <person name="Qu J."/>
            <person name="Schaub F."/>
            <person name="Wada-Katsumata A."/>
            <person name="Worley K.C."/>
            <person name="Xie Q."/>
            <person name="Ylla G."/>
            <person name="Poulsen M."/>
            <person name="Gibbs R.A."/>
            <person name="Schal C."/>
            <person name="Richards S."/>
            <person name="Belles X."/>
            <person name="Korb J."/>
            <person name="Bornberg-Bauer E."/>
        </authorList>
    </citation>
    <scope>NUCLEOTIDE SEQUENCE [LARGE SCALE GENOMIC DNA]</scope>
    <source>
        <tissue evidence="7">Whole body</tissue>
    </source>
</reference>
<dbReference type="InterPro" id="IPR011011">
    <property type="entry name" value="Znf_FYVE_PHD"/>
</dbReference>
<dbReference type="OrthoDB" id="5872154at2759"/>
<evidence type="ECO:0000256" key="5">
    <source>
        <dbReference type="SAM" id="MobiDB-lite"/>
    </source>
</evidence>
<feature type="compositionally biased region" description="Low complexity" evidence="5">
    <location>
        <begin position="88"/>
        <end position="104"/>
    </location>
</feature>
<dbReference type="InterPro" id="IPR000306">
    <property type="entry name" value="Znf_FYVE"/>
</dbReference>
<evidence type="ECO:0000256" key="4">
    <source>
        <dbReference type="PROSITE-ProRule" id="PRU00091"/>
    </source>
</evidence>
<proteinExistence type="predicted"/>
<evidence type="ECO:0000313" key="8">
    <source>
        <dbReference type="Proteomes" id="UP000235965"/>
    </source>
</evidence>
<accession>A0A2J7PSX2</accession>
<dbReference type="EMBL" id="NEVH01021922">
    <property type="protein sequence ID" value="PNF19406.1"/>
    <property type="molecule type" value="Genomic_DNA"/>
</dbReference>
<keyword evidence="3" id="KW-0862">Zinc</keyword>
<dbReference type="GO" id="GO:0008270">
    <property type="term" value="F:zinc ion binding"/>
    <property type="evidence" value="ECO:0007669"/>
    <property type="project" value="UniProtKB-KW"/>
</dbReference>
<dbReference type="GO" id="GO:0031901">
    <property type="term" value="C:early endosome membrane"/>
    <property type="evidence" value="ECO:0007669"/>
    <property type="project" value="TreeGrafter"/>
</dbReference>
<dbReference type="CDD" id="cd15729">
    <property type="entry name" value="FYVE_endofin"/>
    <property type="match status" value="1"/>
</dbReference>
<name>A0A2J7PSX2_9NEOP</name>
<feature type="region of interest" description="Disordered" evidence="5">
    <location>
        <begin position="26"/>
        <end position="109"/>
    </location>
</feature>
<dbReference type="Pfam" id="PF01363">
    <property type="entry name" value="FYVE"/>
    <property type="match status" value="1"/>
</dbReference>
<sequence>MGVSDIGFSEVRSCLVQMPRDGTTVNVLGEEERPSRPKYLFLPSKITVENEQENSENSEESPPISGAVGPPGETPLAETEAEYSEAADSIPLSSPDISESSSIEQAMSPVPSLQIATPMSDDVSDILSPEERSLGKLHPFWVPDADAPNCMQCEIKFTVLKRRHHCRACGKVLCSKCCSLKSRLEYLDNSEARVCHPCYSILAKGM</sequence>
<dbReference type="InterPro" id="IPR017455">
    <property type="entry name" value="Znf_FYVE-rel"/>
</dbReference>